<feature type="domain" description="PTS EIIB type-2" evidence="4">
    <location>
        <begin position="390"/>
        <end position="479"/>
    </location>
</feature>
<dbReference type="Gene3D" id="3.40.50.2300">
    <property type="match status" value="1"/>
</dbReference>
<dbReference type="Proteomes" id="UP000464754">
    <property type="component" value="Chromosome"/>
</dbReference>
<dbReference type="InterPro" id="IPR036634">
    <property type="entry name" value="PRD_sf"/>
</dbReference>
<dbReference type="PROSITE" id="PS51099">
    <property type="entry name" value="PTS_EIIB_TYPE_2"/>
    <property type="match status" value="1"/>
</dbReference>
<dbReference type="GO" id="GO:0009401">
    <property type="term" value="P:phosphoenolpyruvate-dependent sugar phosphotransferase system"/>
    <property type="evidence" value="ECO:0007669"/>
    <property type="project" value="InterPro"/>
</dbReference>
<dbReference type="Pfam" id="PF00359">
    <property type="entry name" value="PTS_EIIA_2"/>
    <property type="match status" value="1"/>
</dbReference>
<keyword evidence="1" id="KW-0808">Transferase</keyword>
<dbReference type="Pfam" id="PF00874">
    <property type="entry name" value="PRD"/>
    <property type="match status" value="1"/>
</dbReference>
<dbReference type="InterPro" id="IPR036388">
    <property type="entry name" value="WH-like_DNA-bd_sf"/>
</dbReference>
<evidence type="ECO:0000256" key="2">
    <source>
        <dbReference type="ARBA" id="ARBA00022737"/>
    </source>
</evidence>
<protein>
    <submittedName>
        <fullName evidence="6">Transcription antiterminator BglG</fullName>
    </submittedName>
</protein>
<evidence type="ECO:0000259" key="3">
    <source>
        <dbReference type="PROSITE" id="PS51094"/>
    </source>
</evidence>
<evidence type="ECO:0000313" key="6">
    <source>
        <dbReference type="EMBL" id="BBK23663.1"/>
    </source>
</evidence>
<dbReference type="InterPro" id="IPR011608">
    <property type="entry name" value="PRD"/>
</dbReference>
<dbReference type="InterPro" id="IPR016152">
    <property type="entry name" value="PTrfase/Anion_transptr"/>
</dbReference>
<dbReference type="InterPro" id="IPR050661">
    <property type="entry name" value="BglG_antiterminators"/>
</dbReference>
<dbReference type="PANTHER" id="PTHR30185">
    <property type="entry name" value="CRYPTIC BETA-GLUCOSIDE BGL OPERON ANTITERMINATOR"/>
    <property type="match status" value="1"/>
</dbReference>
<feature type="domain" description="PTS EIIA type-2" evidence="3">
    <location>
        <begin position="489"/>
        <end position="628"/>
    </location>
</feature>
<proteinExistence type="predicted"/>
<dbReference type="PANTHER" id="PTHR30185:SF13">
    <property type="entry name" value="LICABCH OPERON REGULATOR-RELATED"/>
    <property type="match status" value="1"/>
</dbReference>
<dbReference type="InterPro" id="IPR002178">
    <property type="entry name" value="PTS_EIIA_type-2_dom"/>
</dbReference>
<dbReference type="SUPFAM" id="SSF63520">
    <property type="entry name" value="PTS-regulatory domain, PRD"/>
    <property type="match status" value="1"/>
</dbReference>
<keyword evidence="2" id="KW-0677">Repeat</keyword>
<dbReference type="AlphaFoldDB" id="A0A6N4TLP3"/>
<dbReference type="InterPro" id="IPR003501">
    <property type="entry name" value="PTS_EIIB_2/3"/>
</dbReference>
<organism evidence="6 7">
    <name type="scientific">Amedibacterium intestinale</name>
    <dbReference type="NCBI Taxonomy" id="2583452"/>
    <lineage>
        <taxon>Bacteria</taxon>
        <taxon>Bacillati</taxon>
        <taxon>Bacillota</taxon>
        <taxon>Erysipelotrichia</taxon>
        <taxon>Erysipelotrichales</taxon>
        <taxon>Erysipelotrichaceae</taxon>
        <taxon>Amedibacterium</taxon>
    </lineage>
</organism>
<reference evidence="7" key="1">
    <citation type="submission" date="2019-05" db="EMBL/GenBank/DDBJ databases">
        <title>Complete genome sequencing of Absiella argi strain JCM 30884.</title>
        <authorList>
            <person name="Sakamoto M."/>
            <person name="Murakami T."/>
            <person name="Mori H."/>
        </authorList>
    </citation>
    <scope>NUCLEOTIDE SEQUENCE [LARGE SCALE GENOMIC DNA]</scope>
    <source>
        <strain evidence="7">JCM 30884</strain>
    </source>
</reference>
<dbReference type="Gene3D" id="3.40.930.10">
    <property type="entry name" value="Mannitol-specific EII, Chain A"/>
    <property type="match status" value="1"/>
</dbReference>
<dbReference type="RefSeq" id="WP_163052385.1">
    <property type="nucleotide sequence ID" value="NZ_AP019695.1"/>
</dbReference>
<dbReference type="KEGG" id="aarg:Aargi30884_25660"/>
<keyword evidence="7" id="KW-1185">Reference proteome</keyword>
<dbReference type="PROSITE" id="PS51094">
    <property type="entry name" value="PTS_EIIA_TYPE_2"/>
    <property type="match status" value="1"/>
</dbReference>
<dbReference type="SUPFAM" id="SSF55804">
    <property type="entry name" value="Phoshotransferase/anion transport protein"/>
    <property type="match status" value="1"/>
</dbReference>
<gene>
    <name evidence="6" type="ORF">Aargi30884_25660</name>
</gene>
<dbReference type="InterPro" id="IPR036095">
    <property type="entry name" value="PTS_EIIB-like_sf"/>
</dbReference>
<feature type="domain" description="PRD" evidence="5">
    <location>
        <begin position="277"/>
        <end position="384"/>
    </location>
</feature>
<name>A0A6N4TLP3_9FIRM</name>
<accession>A0A6N4TLP3</accession>
<evidence type="ECO:0000259" key="4">
    <source>
        <dbReference type="PROSITE" id="PS51099"/>
    </source>
</evidence>
<dbReference type="EMBL" id="AP019695">
    <property type="protein sequence ID" value="BBK23663.1"/>
    <property type="molecule type" value="Genomic_DNA"/>
</dbReference>
<sequence length="632" mass="74293">MRLYYIINDFLNRQDYLNLDYFVETYKVSKRTIQNDIAFLMQVSSRKGYQLHMRRGKGYLLEVVNRQLLDEFIETLKVNEIYDTKDRVYNMVAYLATQKNFISMDNIADRFKTSKTLVKKGLLEVEEFIKGYQLKLERKSHYGIRITGSMKQYKTLLNDLFFINNEIIEDAFKEIMGDFSNVHSLLIEQIEKENLNINYNELKNVIVWLRVTVYYAYLTNEARVENVVKTNSWSNRITYEMKMLLEEEYSIGINEESTALLEEKLIKNVRAKITKTSLCDRLSQDIDEFLTEIDKSYCTDFASDKEFKKSLLMHVSLLIDRLHQKISYKNTLVNEICIQYPMIFNIAFRFSDMLKEKYGVDVTNDEAGFIATHFAGHMEKERKEKIMRFNRIGVVCSSGGGSAYLIKMQLESLFSKANIKTFSFLQMHELEQFQPDLIFTITQLDREFHVPIIYIKELLDDDDLMQIRKFLQYDNCDSFSLIDVSSPILSLFSHEFFKVASYDSYMDALKDMAKQLEESGYGGKNYQKYVMEREAYMSTIYMNGVCIPHPIEICADKNMISVCILENPIFYDGKCVRIIFMISLIKQEYELHKEVTKKLYLLMKDEKALKKVLNARSLEELLIVLKEIDGGV</sequence>
<dbReference type="Pfam" id="PF02302">
    <property type="entry name" value="PTS_IIB"/>
    <property type="match status" value="1"/>
</dbReference>
<evidence type="ECO:0000313" key="7">
    <source>
        <dbReference type="Proteomes" id="UP000464754"/>
    </source>
</evidence>
<dbReference type="GO" id="GO:0006355">
    <property type="term" value="P:regulation of DNA-templated transcription"/>
    <property type="evidence" value="ECO:0007669"/>
    <property type="project" value="InterPro"/>
</dbReference>
<dbReference type="CDD" id="cd05568">
    <property type="entry name" value="PTS_IIB_bgl_like"/>
    <property type="match status" value="1"/>
</dbReference>
<dbReference type="InterPro" id="IPR013011">
    <property type="entry name" value="PTS_EIIB_2"/>
</dbReference>
<dbReference type="PROSITE" id="PS51372">
    <property type="entry name" value="PRD_2"/>
    <property type="match status" value="1"/>
</dbReference>
<dbReference type="SUPFAM" id="SSF52794">
    <property type="entry name" value="PTS system IIB component-like"/>
    <property type="match status" value="1"/>
</dbReference>
<evidence type="ECO:0000256" key="1">
    <source>
        <dbReference type="ARBA" id="ARBA00022679"/>
    </source>
</evidence>
<dbReference type="Gene3D" id="1.10.10.10">
    <property type="entry name" value="Winged helix-like DNA-binding domain superfamily/Winged helix DNA-binding domain"/>
    <property type="match status" value="1"/>
</dbReference>
<evidence type="ECO:0000259" key="5">
    <source>
        <dbReference type="PROSITE" id="PS51372"/>
    </source>
</evidence>
<dbReference type="Gene3D" id="1.10.1790.10">
    <property type="entry name" value="PRD domain"/>
    <property type="match status" value="1"/>
</dbReference>
<dbReference type="GO" id="GO:0008982">
    <property type="term" value="F:protein-N(PI)-phosphohistidine-sugar phosphotransferase activity"/>
    <property type="evidence" value="ECO:0007669"/>
    <property type="project" value="InterPro"/>
</dbReference>